<reference evidence="2 3" key="1">
    <citation type="journal article" date="2011" name="Front. Microbiol.">
        <title>Genomic signatures of strain selection and enhancement in Bacillus atrophaeus var. globigii, a historical biowarfare simulant.</title>
        <authorList>
            <person name="Gibbons H.S."/>
            <person name="Broomall S.M."/>
            <person name="McNew L.A."/>
            <person name="Daligault H."/>
            <person name="Chapman C."/>
            <person name="Bruce D."/>
            <person name="Karavis M."/>
            <person name="Krepps M."/>
            <person name="McGregor P.A."/>
            <person name="Hong C."/>
            <person name="Park K.H."/>
            <person name="Akmal A."/>
            <person name="Feldman A."/>
            <person name="Lin J.S."/>
            <person name="Chang W.E."/>
            <person name="Higgs B.W."/>
            <person name="Demirev P."/>
            <person name="Lindquist J."/>
            <person name="Liem A."/>
            <person name="Fochler E."/>
            <person name="Read T.D."/>
            <person name="Tapia R."/>
            <person name="Johnson S."/>
            <person name="Bishop-Lilly K.A."/>
            <person name="Detter C."/>
            <person name="Han C."/>
            <person name="Sozhamannan S."/>
            <person name="Rosenzweig C.N."/>
            <person name="Skowronski E.W."/>
        </authorList>
    </citation>
    <scope>NUCLEOTIDE SEQUENCE [LARGE SCALE GENOMIC DNA]</scope>
    <source>
        <strain evidence="2 3">PIT1</strain>
    </source>
</reference>
<dbReference type="InterPro" id="IPR008972">
    <property type="entry name" value="Cupredoxin"/>
</dbReference>
<accession>A0A432ZML7</accession>
<proteinExistence type="predicted"/>
<dbReference type="EMBL" id="PIQG01000001">
    <property type="protein sequence ID" value="RUO79118.1"/>
    <property type="molecule type" value="Genomic_DNA"/>
</dbReference>
<gene>
    <name evidence="2" type="ORF">CWI83_00985</name>
</gene>
<dbReference type="Gene3D" id="2.60.40.420">
    <property type="entry name" value="Cupredoxins - blue copper proteins"/>
    <property type="match status" value="1"/>
</dbReference>
<sequence length="152" mass="16519">MMPVSVSRRRFVQGLAVGGVLATFPHIVRAGSAFKDNAFTGYATELSGKVIDLTIGEALVNFTGVVRKATTINGSIPAPTLRLRKDDAVNQLGKGLSSLGAGLRLRYEFSRQFAPYVGVEWQNKYGNTADFARLQDASTAETSWVAGVRFWF</sequence>
<dbReference type="InterPro" id="IPR019546">
    <property type="entry name" value="TAT_signal_bac_arc"/>
</dbReference>
<keyword evidence="3" id="KW-1185">Reference proteome</keyword>
<comment type="caution">
    <text evidence="2">The sequence shown here is derived from an EMBL/GenBank/DDBJ whole genome shotgun (WGS) entry which is preliminary data.</text>
</comment>
<evidence type="ECO:0008006" key="4">
    <source>
        <dbReference type="Google" id="ProtNLM"/>
    </source>
</evidence>
<evidence type="ECO:0000313" key="2">
    <source>
        <dbReference type="EMBL" id="RUO79118.1"/>
    </source>
</evidence>
<organism evidence="2 3">
    <name type="scientific">Pseudidiomarina taiwanensis</name>
    <dbReference type="NCBI Taxonomy" id="337250"/>
    <lineage>
        <taxon>Bacteria</taxon>
        <taxon>Pseudomonadati</taxon>
        <taxon>Pseudomonadota</taxon>
        <taxon>Gammaproteobacteria</taxon>
        <taxon>Alteromonadales</taxon>
        <taxon>Idiomarinaceae</taxon>
        <taxon>Pseudidiomarina</taxon>
    </lineage>
</organism>
<dbReference type="OrthoDB" id="9778934at2"/>
<protein>
    <recommendedName>
        <fullName evidence="4">Copper resistance protein B</fullName>
    </recommendedName>
</protein>
<evidence type="ECO:0000256" key="1">
    <source>
        <dbReference type="ARBA" id="ARBA00022729"/>
    </source>
</evidence>
<dbReference type="RefSeq" id="WP_126825992.1">
    <property type="nucleotide sequence ID" value="NZ_PIQG01000001.1"/>
</dbReference>
<dbReference type="AlphaFoldDB" id="A0A432ZML7"/>
<dbReference type="PROSITE" id="PS51318">
    <property type="entry name" value="TAT"/>
    <property type="match status" value="1"/>
</dbReference>
<dbReference type="NCBIfam" id="TIGR01409">
    <property type="entry name" value="TAT_signal_seq"/>
    <property type="match status" value="1"/>
</dbReference>
<keyword evidence="1" id="KW-0732">Signal</keyword>
<dbReference type="GO" id="GO:0009279">
    <property type="term" value="C:cell outer membrane"/>
    <property type="evidence" value="ECO:0007669"/>
    <property type="project" value="InterPro"/>
</dbReference>
<dbReference type="InterPro" id="IPR007939">
    <property type="entry name" value="Cu-R_B_prcur"/>
</dbReference>
<dbReference type="GO" id="GO:0005507">
    <property type="term" value="F:copper ion binding"/>
    <property type="evidence" value="ECO:0007669"/>
    <property type="project" value="InterPro"/>
</dbReference>
<dbReference type="InterPro" id="IPR006311">
    <property type="entry name" value="TAT_signal"/>
</dbReference>
<dbReference type="SUPFAM" id="SSF49503">
    <property type="entry name" value="Cupredoxins"/>
    <property type="match status" value="1"/>
</dbReference>
<dbReference type="Pfam" id="PF05275">
    <property type="entry name" value="CopB"/>
    <property type="match status" value="1"/>
</dbReference>
<evidence type="ECO:0000313" key="3">
    <source>
        <dbReference type="Proteomes" id="UP000288279"/>
    </source>
</evidence>
<dbReference type="GO" id="GO:0006878">
    <property type="term" value="P:intracellular copper ion homeostasis"/>
    <property type="evidence" value="ECO:0007669"/>
    <property type="project" value="InterPro"/>
</dbReference>
<dbReference type="Proteomes" id="UP000288279">
    <property type="component" value="Unassembled WGS sequence"/>
</dbReference>
<name>A0A432ZML7_9GAMM</name>